<name>G3JQS5_CORMM</name>
<dbReference type="InterPro" id="IPR033128">
    <property type="entry name" value="Adenylosuccin_syn_Lys_AS"/>
</dbReference>
<feature type="binding site" evidence="10">
    <location>
        <begin position="329"/>
        <end position="331"/>
    </location>
    <ligand>
        <name>GTP</name>
        <dbReference type="ChEBI" id="CHEBI:37565"/>
    </ligand>
</feature>
<dbReference type="GO" id="GO:0004019">
    <property type="term" value="F:adenylosuccinate synthase activity"/>
    <property type="evidence" value="ECO:0007669"/>
    <property type="project" value="UniProtKB-UniRule"/>
</dbReference>
<dbReference type="EC" id="6.3.4.4" evidence="10 12"/>
<feature type="binding site" evidence="10">
    <location>
        <position position="144"/>
    </location>
    <ligand>
        <name>IMP</name>
        <dbReference type="ChEBI" id="CHEBI:58053"/>
        <note>ligand shared between dimeric partners</note>
    </ligand>
</feature>
<dbReference type="InterPro" id="IPR001114">
    <property type="entry name" value="Adenylosuccinate_synthetase"/>
</dbReference>
<dbReference type="GO" id="GO:0000287">
    <property type="term" value="F:magnesium ion binding"/>
    <property type="evidence" value="ECO:0007669"/>
    <property type="project" value="UniProtKB-UniRule"/>
</dbReference>
<evidence type="ECO:0000256" key="6">
    <source>
        <dbReference type="ARBA" id="ARBA00022741"/>
    </source>
</evidence>
<dbReference type="InterPro" id="IPR042109">
    <property type="entry name" value="Adenylosuccinate_synth_dom1"/>
</dbReference>
<dbReference type="InterPro" id="IPR042110">
    <property type="entry name" value="Adenylosuccinate_synth_dom2"/>
</dbReference>
<dbReference type="FunFam" id="3.90.170.10:FF:000001">
    <property type="entry name" value="Adenylosuccinate synthetase"/>
    <property type="match status" value="1"/>
</dbReference>
<feature type="binding site" evidence="10">
    <location>
        <begin position="38"/>
        <end position="41"/>
    </location>
    <ligand>
        <name>IMP</name>
        <dbReference type="ChEBI" id="CHEBI:58053"/>
    </ligand>
</feature>
<organism evidence="13 14">
    <name type="scientific">Cordyceps militaris (strain CM01)</name>
    <name type="common">Caterpillar fungus</name>
    <dbReference type="NCBI Taxonomy" id="983644"/>
    <lineage>
        <taxon>Eukaryota</taxon>
        <taxon>Fungi</taxon>
        <taxon>Dikarya</taxon>
        <taxon>Ascomycota</taxon>
        <taxon>Pezizomycotina</taxon>
        <taxon>Sordariomycetes</taxon>
        <taxon>Hypocreomycetidae</taxon>
        <taxon>Hypocreales</taxon>
        <taxon>Cordycipitaceae</taxon>
        <taxon>Cordyceps</taxon>
    </lineage>
</organism>
<dbReference type="HAMAP" id="MF_00011">
    <property type="entry name" value="Adenylosucc_synth"/>
    <property type="match status" value="1"/>
</dbReference>
<evidence type="ECO:0000256" key="8">
    <source>
        <dbReference type="ARBA" id="ARBA00022842"/>
    </source>
</evidence>
<dbReference type="GO" id="GO:0005737">
    <property type="term" value="C:cytoplasm"/>
    <property type="evidence" value="ECO:0007669"/>
    <property type="project" value="UniProtKB-SubCell"/>
</dbReference>
<dbReference type="InterPro" id="IPR018220">
    <property type="entry name" value="Adenylosuccin_syn_GTP-bd"/>
</dbReference>
<reference evidence="13 14" key="1">
    <citation type="journal article" date="2011" name="Genome Biol.">
        <title>Genome sequence of the insect pathogenic fungus Cordyceps militaris, a valued traditional Chinese medicine.</title>
        <authorList>
            <person name="Zheng P."/>
            <person name="Xia Y."/>
            <person name="Xiao G."/>
            <person name="Xiong C."/>
            <person name="Hu X."/>
            <person name="Zhang S."/>
            <person name="Zheng H."/>
            <person name="Huang Y."/>
            <person name="Zhou Y."/>
            <person name="Wang S."/>
            <person name="Zhao G.P."/>
            <person name="Liu X."/>
            <person name="St Leger R.J."/>
            <person name="Wang C."/>
        </authorList>
    </citation>
    <scope>NUCLEOTIDE SEQUENCE [LARGE SCALE GENOMIC DNA]</scope>
    <source>
        <strain evidence="13 14">CM01</strain>
    </source>
</reference>
<dbReference type="SMART" id="SM00788">
    <property type="entry name" value="Adenylsucc_synt"/>
    <property type="match status" value="1"/>
</dbReference>
<dbReference type="PANTHER" id="PTHR11846">
    <property type="entry name" value="ADENYLOSUCCINATE SYNTHETASE"/>
    <property type="match status" value="1"/>
</dbReference>
<evidence type="ECO:0000313" key="14">
    <source>
        <dbReference type="Proteomes" id="UP000001610"/>
    </source>
</evidence>
<dbReference type="VEuPathDB" id="FungiDB:CCM_07353"/>
<dbReference type="GO" id="GO:0046040">
    <property type="term" value="P:IMP metabolic process"/>
    <property type="evidence" value="ECO:0007669"/>
    <property type="project" value="TreeGrafter"/>
</dbReference>
<dbReference type="Gene3D" id="3.40.440.10">
    <property type="entry name" value="Adenylosuccinate Synthetase, subunit A, domain 1"/>
    <property type="match status" value="1"/>
</dbReference>
<dbReference type="Pfam" id="PF00709">
    <property type="entry name" value="Adenylsucc_synt"/>
    <property type="match status" value="1"/>
</dbReference>
<feature type="binding site" evidence="10">
    <location>
        <position position="237"/>
    </location>
    <ligand>
        <name>IMP</name>
        <dbReference type="ChEBI" id="CHEBI:58053"/>
    </ligand>
</feature>
<evidence type="ECO:0000256" key="4">
    <source>
        <dbReference type="ARBA" id="ARBA00022598"/>
    </source>
</evidence>
<keyword evidence="5 10" id="KW-0479">Metal-binding</keyword>
<comment type="function">
    <text evidence="12">Plays an important role in the de novo pathway of purine nucleotide biosynthesis.</text>
</comment>
<feature type="active site" description="Proton donor" evidence="10">
    <location>
        <position position="41"/>
    </location>
</feature>
<comment type="caution">
    <text evidence="10">Lacks conserved residue(s) required for the propagation of feature annotation.</text>
</comment>
<dbReference type="InterPro" id="IPR027417">
    <property type="entry name" value="P-loop_NTPase"/>
</dbReference>
<sequence>MSTTIIIGSQWGDEGKGKLTDIFCSQADVVARAAGGHNAGHVVQANGIYHNFRLLPSGLMVPKCQALIGTGVVFHFPTFFQELADIQEEGIKDAGERVFVSDRCHVNFDLHGAVDAAQEEELAGKAVGSMRRGIGPCYSTKAIRSGIRIAEIFNEARFEEKLRRLAAGYQKRFGGLLKYDVEDEIARFKEYRVAIQKYVVDGVLFMARAKERGANIVVEGSQAILLDVDYGTYPHVTSSSTGLGGAISGLGLGIRDIKEVIGVTKAYNTRLGLGGFPTEDAGEVGQQLQKLGGEYAAVIKQKLRCGWLDLVALRYSCMINNYDSIQLSKLDVLDTFERIKVGIAYRDRDTGAEMPSFPADHDVLERVEVVYEELPGWNTSIAKRREWAELPTEAQKYVEYIERFIGVKANQVDWNGCSARGHYYAGLIYIPGSRMKRVAWPCRSCEAILCRPLLVSAQRVSTTWRALITTSPALQPRLFFLPVPGDDARPSVAMAVADDGSGTAEDEIWALPPRRTQNPLLVWCFSPCFFETHDKAYFCQAKHRTRVP</sequence>
<comment type="catalytic activity">
    <reaction evidence="10 12">
        <text>IMP + L-aspartate + GTP = N(6)-(1,2-dicarboxyethyl)-AMP + GDP + phosphate + 2 H(+)</text>
        <dbReference type="Rhea" id="RHEA:15753"/>
        <dbReference type="ChEBI" id="CHEBI:15378"/>
        <dbReference type="ChEBI" id="CHEBI:29991"/>
        <dbReference type="ChEBI" id="CHEBI:37565"/>
        <dbReference type="ChEBI" id="CHEBI:43474"/>
        <dbReference type="ChEBI" id="CHEBI:57567"/>
        <dbReference type="ChEBI" id="CHEBI:58053"/>
        <dbReference type="ChEBI" id="CHEBI:58189"/>
        <dbReference type="EC" id="6.3.4.4"/>
    </reaction>
</comment>
<evidence type="ECO:0000256" key="12">
    <source>
        <dbReference type="RuleBase" id="RU000520"/>
    </source>
</evidence>
<evidence type="ECO:0000256" key="1">
    <source>
        <dbReference type="ARBA" id="ARBA00003779"/>
    </source>
</evidence>
<dbReference type="InParanoid" id="G3JQS5"/>
<protein>
    <recommendedName>
        <fullName evidence="10 12">Adenylosuccinate synthetase</fullName>
        <shortName evidence="10">AMPSase</shortName>
        <shortName evidence="10">AdSS</shortName>
        <ecNumber evidence="10 12">6.3.4.4</ecNumber>
    </recommendedName>
    <alternativeName>
        <fullName evidence="10">IMP--aspartate ligase</fullName>
    </alternativeName>
</protein>
<gene>
    <name evidence="13" type="ORF">CCM_07353</name>
</gene>
<dbReference type="NCBIfam" id="NF002223">
    <property type="entry name" value="PRK01117.1"/>
    <property type="match status" value="1"/>
</dbReference>
<keyword evidence="3 10" id="KW-0963">Cytoplasm</keyword>
<dbReference type="Proteomes" id="UP000001610">
    <property type="component" value="Unassembled WGS sequence"/>
</dbReference>
<feature type="binding site" evidence="10">
    <location>
        <position position="222"/>
    </location>
    <ligand>
        <name>IMP</name>
        <dbReference type="ChEBI" id="CHEBI:58053"/>
    </ligand>
</feature>
<keyword evidence="6 10" id="KW-0547">Nucleotide-binding</keyword>
<dbReference type="UniPathway" id="UPA00075">
    <property type="reaction ID" value="UER00335"/>
</dbReference>
<feature type="binding site" evidence="10">
    <location>
        <position position="13"/>
    </location>
    <ligand>
        <name>Mg(2+)</name>
        <dbReference type="ChEBI" id="CHEBI:18420"/>
    </ligand>
</feature>
<evidence type="ECO:0000256" key="7">
    <source>
        <dbReference type="ARBA" id="ARBA00022755"/>
    </source>
</evidence>
<dbReference type="eggNOG" id="KOG1355">
    <property type="taxonomic scope" value="Eukaryota"/>
</dbReference>
<keyword evidence="9 10" id="KW-0342">GTP-binding</keyword>
<comment type="function">
    <text evidence="10">Plays an important role in the de novo pathway and in the salvage pathway of purine nucleotide biosynthesis. Catalyzes the first commited step in the biosynthesis of AMP from IMP.</text>
</comment>
<keyword evidence="7 10" id="KW-0658">Purine biosynthesis</keyword>
<evidence type="ECO:0000313" key="13">
    <source>
        <dbReference type="EMBL" id="EGX89101.1"/>
    </source>
</evidence>
<dbReference type="GO" id="GO:0005525">
    <property type="term" value="F:GTP binding"/>
    <property type="evidence" value="ECO:0007669"/>
    <property type="project" value="UniProtKB-UniRule"/>
</dbReference>
<dbReference type="SUPFAM" id="SSF52540">
    <property type="entry name" value="P-loop containing nucleoside triphosphate hydrolases"/>
    <property type="match status" value="1"/>
</dbReference>
<keyword evidence="4 10" id="KW-0436">Ligase</keyword>
<evidence type="ECO:0000256" key="11">
    <source>
        <dbReference type="PROSITE-ProRule" id="PRU10134"/>
    </source>
</evidence>
<dbReference type="InterPro" id="IPR042111">
    <property type="entry name" value="Adenylosuccinate_synth_dom3"/>
</dbReference>
<dbReference type="RefSeq" id="XP_006672557.1">
    <property type="nucleotide sequence ID" value="XM_006672494.1"/>
</dbReference>
<dbReference type="PROSITE" id="PS00513">
    <property type="entry name" value="ADENYLOSUCCIN_SYN_2"/>
    <property type="match status" value="1"/>
</dbReference>
<dbReference type="KEGG" id="cmt:CCM_07353"/>
<dbReference type="HOGENOM" id="CLU_029848_3_2_1"/>
<comment type="function">
    <text evidence="1">Plays an important role in the de novo pathway and in the salvage pathway of purine nucleotide biosynthesis. Catalyzes the first committed step in the biosynthesis of AMP from IMP.</text>
</comment>
<dbReference type="AlphaFoldDB" id="G3JQS5"/>
<accession>G3JQS5</accession>
<comment type="cofactor">
    <cofactor evidence="10">
        <name>Mg(2+)</name>
        <dbReference type="ChEBI" id="CHEBI:18420"/>
    </cofactor>
    <text evidence="10">Binds 1 Mg(2+) ion per subunit.</text>
</comment>
<dbReference type="STRING" id="983644.G3JQS5"/>
<comment type="subcellular location">
    <subcellularLocation>
        <location evidence="10">Cytoplasm</location>
    </subcellularLocation>
</comment>
<dbReference type="OrthoDB" id="10265645at2759"/>
<proteinExistence type="inferred from homology"/>
<evidence type="ECO:0000256" key="2">
    <source>
        <dbReference type="ARBA" id="ARBA00011738"/>
    </source>
</evidence>
<dbReference type="GO" id="GO:0044208">
    <property type="term" value="P:'de novo' AMP biosynthetic process"/>
    <property type="evidence" value="ECO:0007669"/>
    <property type="project" value="UniProtKB-UniRule"/>
</dbReference>
<dbReference type="OMA" id="GVPFKWI"/>
<feature type="binding site" evidence="10">
    <location>
        <begin position="12"/>
        <end position="18"/>
    </location>
    <ligand>
        <name>GTP</name>
        <dbReference type="ChEBI" id="CHEBI:37565"/>
    </ligand>
</feature>
<dbReference type="Gene3D" id="1.10.300.10">
    <property type="entry name" value="Adenylosuccinate Synthetase, subunit A, domain 2"/>
    <property type="match status" value="1"/>
</dbReference>
<dbReference type="PROSITE" id="PS01266">
    <property type="entry name" value="ADENYLOSUCCIN_SYN_1"/>
    <property type="match status" value="1"/>
</dbReference>
<evidence type="ECO:0000256" key="3">
    <source>
        <dbReference type="ARBA" id="ARBA00022490"/>
    </source>
</evidence>
<feature type="binding site" evidence="10">
    <location>
        <position position="40"/>
    </location>
    <ligand>
        <name>Mg(2+)</name>
        <dbReference type="ChEBI" id="CHEBI:18420"/>
    </ligand>
</feature>
<evidence type="ECO:0000256" key="9">
    <source>
        <dbReference type="ARBA" id="ARBA00023134"/>
    </source>
</evidence>
<comment type="similarity">
    <text evidence="10 12">Belongs to the adenylosuccinate synthetase family.</text>
</comment>
<dbReference type="EMBL" id="JH126404">
    <property type="protein sequence ID" value="EGX89101.1"/>
    <property type="molecule type" value="Genomic_DNA"/>
</dbReference>
<feature type="active site" description="Proton acceptor" evidence="10">
    <location>
        <position position="13"/>
    </location>
</feature>
<dbReference type="GeneID" id="18169364"/>
<comment type="pathway">
    <text evidence="10 12">Purine metabolism; AMP biosynthesis via de novo pathway; AMP from IMP: step 1/2.</text>
</comment>
<feature type="binding site" evidence="10">
    <location>
        <begin position="13"/>
        <end position="16"/>
    </location>
    <ligand>
        <name>IMP</name>
        <dbReference type="ChEBI" id="CHEBI:58053"/>
    </ligand>
</feature>
<comment type="subunit">
    <text evidence="2 10">Homodimer.</text>
</comment>
<keyword evidence="14" id="KW-1185">Reference proteome</keyword>
<dbReference type="CDD" id="cd03108">
    <property type="entry name" value="AdSS"/>
    <property type="match status" value="1"/>
</dbReference>
<keyword evidence="8 10" id="KW-0460">Magnesium</keyword>
<evidence type="ECO:0000256" key="10">
    <source>
        <dbReference type="HAMAP-Rule" id="MF_03125"/>
    </source>
</evidence>
<feature type="active site" evidence="11">
    <location>
        <position position="141"/>
    </location>
</feature>
<dbReference type="FunFam" id="1.10.300.10:FF:000001">
    <property type="entry name" value="Adenylosuccinate synthetase"/>
    <property type="match status" value="1"/>
</dbReference>
<dbReference type="Gene3D" id="3.90.170.10">
    <property type="entry name" value="Adenylosuccinate Synthetase, subunit A, domain 3"/>
    <property type="match status" value="1"/>
</dbReference>
<dbReference type="PANTHER" id="PTHR11846:SF0">
    <property type="entry name" value="ADENYLOSUCCINATE SYNTHETASE"/>
    <property type="match status" value="1"/>
</dbReference>
<dbReference type="NCBIfam" id="TIGR00184">
    <property type="entry name" value="purA"/>
    <property type="match status" value="1"/>
</dbReference>
<evidence type="ECO:0000256" key="5">
    <source>
        <dbReference type="ARBA" id="ARBA00022723"/>
    </source>
</evidence>